<keyword evidence="2" id="KW-1185">Reference proteome</keyword>
<evidence type="ECO:0000313" key="2">
    <source>
        <dbReference type="Proteomes" id="UP000054144"/>
    </source>
</evidence>
<organism evidence="1 2">
    <name type="scientific">Fistulina hepatica ATCC 64428</name>
    <dbReference type="NCBI Taxonomy" id="1128425"/>
    <lineage>
        <taxon>Eukaryota</taxon>
        <taxon>Fungi</taxon>
        <taxon>Dikarya</taxon>
        <taxon>Basidiomycota</taxon>
        <taxon>Agaricomycotina</taxon>
        <taxon>Agaricomycetes</taxon>
        <taxon>Agaricomycetidae</taxon>
        <taxon>Agaricales</taxon>
        <taxon>Fistulinaceae</taxon>
        <taxon>Fistulina</taxon>
    </lineage>
</organism>
<accession>A0A0D7ABZ9</accession>
<evidence type="ECO:0000313" key="1">
    <source>
        <dbReference type="EMBL" id="KIY48522.1"/>
    </source>
</evidence>
<gene>
    <name evidence="1" type="ORF">FISHEDRAFT_58814</name>
</gene>
<sequence length="195" mass="22300">MEDKTKCSQASARSSMSLQWRMRPEDEDTLFHTMDCFTRMALAANWLEDIVQDYVASLQKLPTHPVDRRVHRKRRRKKAREQSDTDVVNIGFIHPSPDIASNDDALRSDDEFSGLVDMHERYMEQAMHADIELTEIPGIPFAAVERRSNDLIEYFPCINQSGAEGKGAEAERSSNIWSGNLCFSHQKIVQEGARD</sequence>
<name>A0A0D7ABZ9_9AGAR</name>
<dbReference type="Proteomes" id="UP000054144">
    <property type="component" value="Unassembled WGS sequence"/>
</dbReference>
<dbReference type="AlphaFoldDB" id="A0A0D7ABZ9"/>
<proteinExistence type="predicted"/>
<dbReference type="EMBL" id="KN881832">
    <property type="protein sequence ID" value="KIY48522.1"/>
    <property type="molecule type" value="Genomic_DNA"/>
</dbReference>
<protein>
    <submittedName>
        <fullName evidence="1">Uncharacterized protein</fullName>
    </submittedName>
</protein>
<reference evidence="1 2" key="1">
    <citation type="journal article" date="2015" name="Fungal Genet. Biol.">
        <title>Evolution of novel wood decay mechanisms in Agaricales revealed by the genome sequences of Fistulina hepatica and Cylindrobasidium torrendii.</title>
        <authorList>
            <person name="Floudas D."/>
            <person name="Held B.W."/>
            <person name="Riley R."/>
            <person name="Nagy L.G."/>
            <person name="Koehler G."/>
            <person name="Ransdell A.S."/>
            <person name="Younus H."/>
            <person name="Chow J."/>
            <person name="Chiniquy J."/>
            <person name="Lipzen A."/>
            <person name="Tritt A."/>
            <person name="Sun H."/>
            <person name="Haridas S."/>
            <person name="LaButti K."/>
            <person name="Ohm R.A."/>
            <person name="Kues U."/>
            <person name="Blanchette R.A."/>
            <person name="Grigoriev I.V."/>
            <person name="Minto R.E."/>
            <person name="Hibbett D.S."/>
        </authorList>
    </citation>
    <scope>NUCLEOTIDE SEQUENCE [LARGE SCALE GENOMIC DNA]</scope>
    <source>
        <strain evidence="1 2">ATCC 64428</strain>
    </source>
</reference>